<dbReference type="PANTHER" id="PTHR15549:SF30">
    <property type="entry name" value="MID2 DOMAIN-CONTAINING PROTEIN"/>
    <property type="match status" value="1"/>
</dbReference>
<dbReference type="Proteomes" id="UP000008493">
    <property type="component" value="Unassembled WGS sequence"/>
</dbReference>
<keyword evidence="2 6" id="KW-0812">Transmembrane</keyword>
<dbReference type="PANTHER" id="PTHR15549">
    <property type="entry name" value="PAIRED IMMUNOGLOBULIN-LIKE TYPE 2 RECEPTOR"/>
    <property type="match status" value="1"/>
</dbReference>
<evidence type="ECO:0000256" key="3">
    <source>
        <dbReference type="ARBA" id="ARBA00022989"/>
    </source>
</evidence>
<keyword evidence="8" id="KW-1185">Reference proteome</keyword>
<organism evidence="7 8">
    <name type="scientific">Agaricus bisporus var. burnettii (strain JB137-S8 / ATCC MYA-4627 / FGSC 10392)</name>
    <name type="common">White button mushroom</name>
    <dbReference type="NCBI Taxonomy" id="597362"/>
    <lineage>
        <taxon>Eukaryota</taxon>
        <taxon>Fungi</taxon>
        <taxon>Dikarya</taxon>
        <taxon>Basidiomycota</taxon>
        <taxon>Agaricomycotina</taxon>
        <taxon>Agaricomycetes</taxon>
        <taxon>Agaricomycetidae</taxon>
        <taxon>Agaricales</taxon>
        <taxon>Agaricineae</taxon>
        <taxon>Agaricaceae</taxon>
        <taxon>Agaricus</taxon>
    </lineage>
</organism>
<dbReference type="GeneID" id="18824278"/>
<proteinExistence type="predicted"/>
<evidence type="ECO:0000256" key="6">
    <source>
        <dbReference type="SAM" id="Phobius"/>
    </source>
</evidence>
<dbReference type="InParanoid" id="K5XUE4"/>
<comment type="subcellular location">
    <subcellularLocation>
        <location evidence="1">Membrane</location>
        <topology evidence="1">Single-pass membrane protein</topology>
    </subcellularLocation>
</comment>
<evidence type="ECO:0000313" key="8">
    <source>
        <dbReference type="Proteomes" id="UP000008493"/>
    </source>
</evidence>
<dbReference type="HOGENOM" id="CLU_598597_0_0_1"/>
<evidence type="ECO:0000256" key="1">
    <source>
        <dbReference type="ARBA" id="ARBA00004167"/>
    </source>
</evidence>
<feature type="region of interest" description="Disordered" evidence="5">
    <location>
        <begin position="142"/>
        <end position="190"/>
    </location>
</feature>
<dbReference type="AlphaFoldDB" id="K5XUE4"/>
<protein>
    <submittedName>
        <fullName evidence="7">Uncharacterized protein</fullName>
    </submittedName>
</protein>
<dbReference type="GO" id="GO:0016020">
    <property type="term" value="C:membrane"/>
    <property type="evidence" value="ECO:0007669"/>
    <property type="project" value="UniProtKB-SubCell"/>
</dbReference>
<dbReference type="OrthoDB" id="2670057at2759"/>
<keyword evidence="4 6" id="KW-0472">Membrane</keyword>
<feature type="compositionally biased region" description="Low complexity" evidence="5">
    <location>
        <begin position="360"/>
        <end position="369"/>
    </location>
</feature>
<evidence type="ECO:0000313" key="7">
    <source>
        <dbReference type="EMBL" id="EKM78700.1"/>
    </source>
</evidence>
<accession>K5XUE4</accession>
<dbReference type="RefSeq" id="XP_007330527.1">
    <property type="nucleotide sequence ID" value="XM_007330465.1"/>
</dbReference>
<feature type="transmembrane region" description="Helical" evidence="6">
    <location>
        <begin position="109"/>
        <end position="131"/>
    </location>
</feature>
<dbReference type="OMA" id="HRWESAE"/>
<feature type="region of interest" description="Disordered" evidence="5">
    <location>
        <begin position="329"/>
        <end position="369"/>
    </location>
</feature>
<feature type="compositionally biased region" description="Basic and acidic residues" evidence="5">
    <location>
        <begin position="331"/>
        <end position="342"/>
    </location>
</feature>
<dbReference type="KEGG" id="abp:AGABI1DRAFT114306"/>
<feature type="region of interest" description="Disordered" evidence="5">
    <location>
        <begin position="71"/>
        <end position="102"/>
    </location>
</feature>
<dbReference type="GO" id="GO:0071944">
    <property type="term" value="C:cell periphery"/>
    <property type="evidence" value="ECO:0007669"/>
    <property type="project" value="UniProtKB-ARBA"/>
</dbReference>
<dbReference type="eggNOG" id="ENOG502SQ2S">
    <property type="taxonomic scope" value="Eukaryota"/>
</dbReference>
<evidence type="ECO:0000256" key="4">
    <source>
        <dbReference type="ARBA" id="ARBA00023136"/>
    </source>
</evidence>
<feature type="compositionally biased region" description="Basic and acidic residues" evidence="5">
    <location>
        <begin position="152"/>
        <end position="180"/>
    </location>
</feature>
<reference evidence="8" key="1">
    <citation type="journal article" date="2012" name="Proc. Natl. Acad. Sci. U.S.A.">
        <title>Genome sequence of the button mushroom Agaricus bisporus reveals mechanisms governing adaptation to a humic-rich ecological niche.</title>
        <authorList>
            <person name="Morin E."/>
            <person name="Kohler A."/>
            <person name="Baker A.R."/>
            <person name="Foulongne-Oriol M."/>
            <person name="Lombard V."/>
            <person name="Nagy L.G."/>
            <person name="Ohm R.A."/>
            <person name="Patyshakuliyeva A."/>
            <person name="Brun A."/>
            <person name="Aerts A.L."/>
            <person name="Bailey A.M."/>
            <person name="Billette C."/>
            <person name="Coutinho P.M."/>
            <person name="Deakin G."/>
            <person name="Doddapaneni H."/>
            <person name="Floudas D."/>
            <person name="Grimwood J."/>
            <person name="Hilden K."/>
            <person name="Kuees U."/>
            <person name="LaButti K.M."/>
            <person name="Lapidus A."/>
            <person name="Lindquist E.A."/>
            <person name="Lucas S.M."/>
            <person name="Murat C."/>
            <person name="Riley R.W."/>
            <person name="Salamov A.A."/>
            <person name="Schmutz J."/>
            <person name="Subramanian V."/>
            <person name="Woesten H.A.B."/>
            <person name="Xu J."/>
            <person name="Eastwood D.C."/>
            <person name="Foster G.D."/>
            <person name="Sonnenberg A.S."/>
            <person name="Cullen D."/>
            <person name="de Vries R.P."/>
            <person name="Lundell T."/>
            <person name="Hibbett D.S."/>
            <person name="Henrissat B."/>
            <person name="Burton K.S."/>
            <person name="Kerrigan R.W."/>
            <person name="Challen M.P."/>
            <person name="Grigoriev I.V."/>
            <person name="Martin F."/>
        </authorList>
    </citation>
    <scope>NUCLEOTIDE SEQUENCE [LARGE SCALE GENOMIC DNA]</scope>
    <source>
        <strain evidence="8">JB137-S8 / ATCC MYA-4627 / FGSC 10392</strain>
    </source>
</reference>
<name>K5XUE4_AGABU</name>
<gene>
    <name evidence="7" type="ORF">AGABI1DRAFT_114306</name>
</gene>
<evidence type="ECO:0000256" key="2">
    <source>
        <dbReference type="ARBA" id="ARBA00022692"/>
    </source>
</evidence>
<feature type="region of interest" description="Disordered" evidence="5">
    <location>
        <begin position="484"/>
        <end position="532"/>
    </location>
</feature>
<evidence type="ECO:0000256" key="5">
    <source>
        <dbReference type="SAM" id="MobiDB-lite"/>
    </source>
</evidence>
<keyword evidence="3 6" id="KW-1133">Transmembrane helix</keyword>
<dbReference type="EMBL" id="JH971391">
    <property type="protein sequence ID" value="EKM78700.1"/>
    <property type="molecule type" value="Genomic_DNA"/>
</dbReference>
<dbReference type="InterPro" id="IPR051694">
    <property type="entry name" value="Immunoregulatory_rcpt-like"/>
</dbReference>
<sequence>MGVLPSPASVSRRQADLVPTVSATGINGDPLIVDPNKASAAPTFAFDTDVAPGGDFTSAPNLVPTHTPIVTLPPTTTASTPTADVSDASATEDASSTSASASPISLSTVVGSCVGAFIGAVALIALGFYFYRRYHRSLKASYRPRGRGPLNKRADSLRRRSHREPWDKLEDSNPEDKWEGTRTAPETTEESVAPMEKLTMFKKSPSVRTVNTAVTHLEEAHFEMPHPFSQQYYLYNKSNVVDRSDTSLPVAEPFMTQGTDAHVVPWNNPAHGSFLSVQTQSEHLSGSMSPSISMAIPTPPATSSPLHHWESAEIMTFDGQSAEVVNTNPFEENKSSEQRKSTENPFFGSHNDQPKRRSRSNSVVSKASRVKSDASSVYIPVPRLDKGKGRAIDPFDDEHAPVPVPTVRPLPPIVTVQATSSPVTSPITPFRPAFATGDTTSSVVSASDNDRAIASLLAALDGDTTEEEVQKRLRIASTQPSVNSTYSVYSETEEEHGRDVTRDFPLPPSTPGHTTPSTINSYNTAETHRTAR</sequence>